<dbReference type="EMBL" id="ML170161">
    <property type="protein sequence ID" value="TDL26716.1"/>
    <property type="molecule type" value="Genomic_DNA"/>
</dbReference>
<keyword evidence="2" id="KW-1185">Reference proteome</keyword>
<sequence>MESQPPNRCGHRTTIECFKSRELPDKFQRCYPFIRQIDVLVENSDQEAKLKPLVSNYERGKLRLSDLLDCAQTTTTTSYSNLLVVTTGVYGTEDVWCLDSRGLFILALTKESYEILGIVGAVMGNHKKSEYFHVQVDSRDRSAKVFERSKQAIERWEKQRFQNGHNGWDAIYHTTKPAALPFQRVEHTSHSAVCELTVLNDINIPKTSIESPPKMHKPPQPIDKDMLQDWNDSVSALFEWVGMACLGSQRLKANDSVDPYVGIYETPSPSRVGTLKHLRWRGLLPPAFAQMIIKAISNSDSQTSDFVAITMNMFTSSPVTYIPPNAFSDSSDGHGTSNQAVKSVSCWSAVAGQAAWIAAVDEC</sequence>
<dbReference type="GO" id="GO:0000447">
    <property type="term" value="P:endonucleolytic cleavage in ITS1 to separate SSU-rRNA from 5.8S rRNA and LSU-rRNA from tricistronic rRNA transcript (SSU-rRNA, 5.8S rRNA, LSU-rRNA)"/>
    <property type="evidence" value="ECO:0007669"/>
    <property type="project" value="TreeGrafter"/>
</dbReference>
<dbReference type="STRING" id="50990.A0A4Y7QH90"/>
<organism evidence="1 2">
    <name type="scientific">Rickenella mellea</name>
    <dbReference type="NCBI Taxonomy" id="50990"/>
    <lineage>
        <taxon>Eukaryota</taxon>
        <taxon>Fungi</taxon>
        <taxon>Dikarya</taxon>
        <taxon>Basidiomycota</taxon>
        <taxon>Agaricomycotina</taxon>
        <taxon>Agaricomycetes</taxon>
        <taxon>Hymenochaetales</taxon>
        <taxon>Rickenellaceae</taxon>
        <taxon>Rickenella</taxon>
    </lineage>
</organism>
<dbReference type="GO" id="GO:0001682">
    <property type="term" value="P:tRNA 5'-leader removal"/>
    <property type="evidence" value="ECO:0007669"/>
    <property type="project" value="InterPro"/>
</dbReference>
<dbReference type="PANTHER" id="PTHR15396">
    <property type="entry name" value="RIBONUCLEASE P PROTEIN SUBUNIT P40"/>
    <property type="match status" value="1"/>
</dbReference>
<reference evidence="1 2" key="1">
    <citation type="submission" date="2018-06" db="EMBL/GenBank/DDBJ databases">
        <title>A transcriptomic atlas of mushroom development highlights an independent origin of complex multicellularity.</title>
        <authorList>
            <consortium name="DOE Joint Genome Institute"/>
            <person name="Krizsan K."/>
            <person name="Almasi E."/>
            <person name="Merenyi Z."/>
            <person name="Sahu N."/>
            <person name="Viragh M."/>
            <person name="Koszo T."/>
            <person name="Mondo S."/>
            <person name="Kiss B."/>
            <person name="Balint B."/>
            <person name="Kues U."/>
            <person name="Barry K."/>
            <person name="Hegedus J.C."/>
            <person name="Henrissat B."/>
            <person name="Johnson J."/>
            <person name="Lipzen A."/>
            <person name="Ohm R."/>
            <person name="Nagy I."/>
            <person name="Pangilinan J."/>
            <person name="Yan J."/>
            <person name="Xiong Y."/>
            <person name="Grigoriev I.V."/>
            <person name="Hibbett D.S."/>
            <person name="Nagy L.G."/>
        </authorList>
    </citation>
    <scope>NUCLEOTIDE SEQUENCE [LARGE SCALE GENOMIC DNA]</scope>
    <source>
        <strain evidence="1 2">SZMC22713</strain>
    </source>
</reference>
<dbReference type="GO" id="GO:0030681">
    <property type="term" value="C:multimeric ribonuclease P complex"/>
    <property type="evidence" value="ECO:0007669"/>
    <property type="project" value="TreeGrafter"/>
</dbReference>
<dbReference type="OrthoDB" id="63112at2759"/>
<evidence type="ECO:0000313" key="1">
    <source>
        <dbReference type="EMBL" id="TDL26716.1"/>
    </source>
</evidence>
<dbReference type="GO" id="GO:0004526">
    <property type="term" value="F:ribonuclease P activity"/>
    <property type="evidence" value="ECO:0007669"/>
    <property type="project" value="TreeGrafter"/>
</dbReference>
<dbReference type="PANTHER" id="PTHR15396:SF1">
    <property type="entry name" value="RIBONUCLEASE P PROTEIN SUBUNIT P40"/>
    <property type="match status" value="1"/>
</dbReference>
<dbReference type="Pfam" id="PF08584">
    <property type="entry name" value="Ribonuc_P_40"/>
    <property type="match status" value="1"/>
</dbReference>
<dbReference type="Proteomes" id="UP000294933">
    <property type="component" value="Unassembled WGS sequence"/>
</dbReference>
<accession>A0A4Y7QH90</accession>
<proteinExistence type="predicted"/>
<dbReference type="AlphaFoldDB" id="A0A4Y7QH90"/>
<evidence type="ECO:0000313" key="2">
    <source>
        <dbReference type="Proteomes" id="UP000294933"/>
    </source>
</evidence>
<dbReference type="GO" id="GO:0000172">
    <property type="term" value="C:ribonuclease MRP complex"/>
    <property type="evidence" value="ECO:0007669"/>
    <property type="project" value="TreeGrafter"/>
</dbReference>
<dbReference type="VEuPathDB" id="FungiDB:BD410DRAFT_531915"/>
<name>A0A4Y7QH90_9AGAM</name>
<protein>
    <submittedName>
        <fullName evidence="1">Uncharacterized protein</fullName>
    </submittedName>
</protein>
<gene>
    <name evidence="1" type="ORF">BD410DRAFT_531915</name>
</gene>
<dbReference type="GO" id="GO:0000171">
    <property type="term" value="F:ribonuclease MRP activity"/>
    <property type="evidence" value="ECO:0007669"/>
    <property type="project" value="TreeGrafter"/>
</dbReference>
<dbReference type="InterPro" id="IPR013893">
    <property type="entry name" value="RNase_P_Rpp40"/>
</dbReference>